<dbReference type="PANTHER" id="PTHR16047">
    <property type="entry name" value="RFWD3 PROTEIN"/>
    <property type="match status" value="1"/>
</dbReference>
<dbReference type="SUPFAM" id="SSF57850">
    <property type="entry name" value="RING/U-box"/>
    <property type="match status" value="1"/>
</dbReference>
<dbReference type="InterPro" id="IPR001841">
    <property type="entry name" value="Znf_RING"/>
</dbReference>
<dbReference type="GO" id="GO:0008270">
    <property type="term" value="F:zinc ion binding"/>
    <property type="evidence" value="ECO:0007669"/>
    <property type="project" value="UniProtKB-KW"/>
</dbReference>
<name>A0A9C6SYB8_DROAB</name>
<dbReference type="RefSeq" id="XP_051861495.1">
    <property type="nucleotide sequence ID" value="XM_052005535.1"/>
</dbReference>
<dbReference type="GO" id="GO:0004842">
    <property type="term" value="F:ubiquitin-protein transferase activity"/>
    <property type="evidence" value="ECO:0007669"/>
    <property type="project" value="InterPro"/>
</dbReference>
<dbReference type="Proteomes" id="UP000515160">
    <property type="component" value="Chromosome 3"/>
</dbReference>
<keyword evidence="1 3" id="KW-0479">Metal-binding</keyword>
<dbReference type="OrthoDB" id="5600418at2759"/>
<dbReference type="Gene3D" id="3.30.40.10">
    <property type="entry name" value="Zinc/RING finger domain, C3HC4 (zinc finger)"/>
    <property type="match status" value="1"/>
</dbReference>
<keyword evidence="1 3" id="KW-0863">Zinc-finger</keyword>
<sequence>MHLTEINEDLIMTENLLEGRKQLENSSANLKVEQNNNQTENLQELLPDVKQSKEDKIRMETEAISQTATSDNQEHKITQFVLQLLGDLKGQEELHLSEVKELRKELEEKDNICNQLKLEISQVRENPTFYDLKSHEERHSREVKDLHTQLKLNDNVNRKLTNEVFTVRKNFIQMRKQLLNDLKSREECHLRYVNELREELKAKENNLKDQEERHSREVNKLREEVDVRDNTCHELELEVSQVRQNPEFILMRQQLLDDLKGQEELHLREVKELRKELEAKDNICYQLEIKISQVRENPEFLQMRQQLLDELKGQEELHLLEVNELHKELEEKDKICHQLENEMFGQENADFIHMRQQLMDNLKDQEERHLREISDLRKVQEDKDKLCLEKDQEAAQLRDRLNFSESCPICMDPWNSSEHRMVALLCGHIFGESCVRECLERNPNCPTCRAQASANDIRKLFTRS</sequence>
<organism evidence="6 7">
    <name type="scientific">Drosophila albomicans</name>
    <name type="common">Fruit fly</name>
    <dbReference type="NCBI Taxonomy" id="7291"/>
    <lineage>
        <taxon>Eukaryota</taxon>
        <taxon>Metazoa</taxon>
        <taxon>Ecdysozoa</taxon>
        <taxon>Arthropoda</taxon>
        <taxon>Hexapoda</taxon>
        <taxon>Insecta</taxon>
        <taxon>Pterygota</taxon>
        <taxon>Neoptera</taxon>
        <taxon>Endopterygota</taxon>
        <taxon>Diptera</taxon>
        <taxon>Brachycera</taxon>
        <taxon>Muscomorpha</taxon>
        <taxon>Ephydroidea</taxon>
        <taxon>Drosophilidae</taxon>
        <taxon>Drosophila</taxon>
    </lineage>
</organism>
<dbReference type="PANTHER" id="PTHR16047:SF7">
    <property type="entry name" value="E3 UBIQUITIN-PROTEIN LIGASE RFWD3"/>
    <property type="match status" value="1"/>
</dbReference>
<evidence type="ECO:0000256" key="4">
    <source>
        <dbReference type="SAM" id="Coils"/>
    </source>
</evidence>
<dbReference type="GO" id="GO:0005634">
    <property type="term" value="C:nucleus"/>
    <property type="evidence" value="ECO:0007669"/>
    <property type="project" value="InterPro"/>
</dbReference>
<evidence type="ECO:0000256" key="1">
    <source>
        <dbReference type="ARBA" id="ARBA00022771"/>
    </source>
</evidence>
<evidence type="ECO:0000313" key="7">
    <source>
        <dbReference type="RefSeq" id="XP_051861495.1"/>
    </source>
</evidence>
<evidence type="ECO:0000256" key="3">
    <source>
        <dbReference type="PROSITE-ProRule" id="PRU00175"/>
    </source>
</evidence>
<keyword evidence="2" id="KW-0862">Zinc</keyword>
<dbReference type="Pfam" id="PF13639">
    <property type="entry name" value="zf-RING_2"/>
    <property type="match status" value="1"/>
</dbReference>
<dbReference type="AlphaFoldDB" id="A0A9C6SYB8"/>
<gene>
    <name evidence="7" type="primary">LOC127565695</name>
</gene>
<reference evidence="7" key="1">
    <citation type="submission" date="2025-08" db="UniProtKB">
        <authorList>
            <consortium name="RefSeq"/>
        </authorList>
    </citation>
    <scope>IDENTIFICATION</scope>
    <source>
        <strain evidence="7">15112-1751.03</strain>
        <tissue evidence="7">Whole Adult</tissue>
    </source>
</reference>
<dbReference type="GeneID" id="127565695"/>
<dbReference type="GO" id="GO:0016567">
    <property type="term" value="P:protein ubiquitination"/>
    <property type="evidence" value="ECO:0007669"/>
    <property type="project" value="InterPro"/>
</dbReference>
<protein>
    <submittedName>
        <fullName evidence="7">Rho-associated protein kinase 2-like</fullName>
    </submittedName>
</protein>
<keyword evidence="4" id="KW-0175">Coiled coil</keyword>
<feature type="coiled-coil region" evidence="4">
    <location>
        <begin position="89"/>
        <end position="126"/>
    </location>
</feature>
<evidence type="ECO:0000259" key="5">
    <source>
        <dbReference type="PROSITE" id="PS50089"/>
    </source>
</evidence>
<feature type="domain" description="RING-type" evidence="5">
    <location>
        <begin position="407"/>
        <end position="449"/>
    </location>
</feature>
<proteinExistence type="predicted"/>
<accession>A0A9C6SYB8</accession>
<dbReference type="GO" id="GO:0036297">
    <property type="term" value="P:interstrand cross-link repair"/>
    <property type="evidence" value="ECO:0007669"/>
    <property type="project" value="InterPro"/>
</dbReference>
<evidence type="ECO:0000313" key="6">
    <source>
        <dbReference type="Proteomes" id="UP000515160"/>
    </source>
</evidence>
<keyword evidence="6" id="KW-1185">Reference proteome</keyword>
<dbReference type="InterPro" id="IPR013083">
    <property type="entry name" value="Znf_RING/FYVE/PHD"/>
</dbReference>
<evidence type="ECO:0000256" key="2">
    <source>
        <dbReference type="ARBA" id="ARBA00022833"/>
    </source>
</evidence>
<dbReference type="InterPro" id="IPR037381">
    <property type="entry name" value="RFWD3"/>
</dbReference>
<feature type="coiled-coil region" evidence="4">
    <location>
        <begin position="322"/>
        <end position="379"/>
    </location>
</feature>
<dbReference type="PROSITE" id="PS50089">
    <property type="entry name" value="ZF_RING_2"/>
    <property type="match status" value="1"/>
</dbReference>
<feature type="coiled-coil region" evidence="4">
    <location>
        <begin position="190"/>
        <end position="290"/>
    </location>
</feature>
<dbReference type="SMART" id="SM00184">
    <property type="entry name" value="RING"/>
    <property type="match status" value="1"/>
</dbReference>